<dbReference type="AlphaFoldDB" id="A0A4D6LP79"/>
<dbReference type="PANTHER" id="PTHR11220:SF25">
    <property type="entry name" value="F3F9.4"/>
    <property type="match status" value="1"/>
</dbReference>
<organism evidence="3 4">
    <name type="scientific">Vigna unguiculata</name>
    <name type="common">Cowpea</name>
    <dbReference type="NCBI Taxonomy" id="3917"/>
    <lineage>
        <taxon>Eukaryota</taxon>
        <taxon>Viridiplantae</taxon>
        <taxon>Streptophyta</taxon>
        <taxon>Embryophyta</taxon>
        <taxon>Tracheophyta</taxon>
        <taxon>Spermatophyta</taxon>
        <taxon>Magnoliopsida</taxon>
        <taxon>eudicotyledons</taxon>
        <taxon>Gunneridae</taxon>
        <taxon>Pentapetalae</taxon>
        <taxon>rosids</taxon>
        <taxon>fabids</taxon>
        <taxon>Fabales</taxon>
        <taxon>Fabaceae</taxon>
        <taxon>Papilionoideae</taxon>
        <taxon>50 kb inversion clade</taxon>
        <taxon>NPAAA clade</taxon>
        <taxon>indigoferoid/millettioid clade</taxon>
        <taxon>Phaseoleae</taxon>
        <taxon>Vigna</taxon>
    </lineage>
</organism>
<keyword evidence="2" id="KW-0732">Signal</keyword>
<evidence type="ECO:0000313" key="3">
    <source>
        <dbReference type="EMBL" id="QCD89996.1"/>
    </source>
</evidence>
<evidence type="ECO:0000313" key="4">
    <source>
        <dbReference type="Proteomes" id="UP000501690"/>
    </source>
</evidence>
<dbReference type="InterPro" id="IPR006917">
    <property type="entry name" value="SOUL_heme-bd"/>
</dbReference>
<keyword evidence="4" id="KW-1185">Reference proteome</keyword>
<dbReference type="InterPro" id="IPR011256">
    <property type="entry name" value="Reg_factor_effector_dom_sf"/>
</dbReference>
<accession>A0A4D6LP79</accession>
<feature type="chain" id="PRO_5020027947" evidence="2">
    <location>
        <begin position="25"/>
        <end position="199"/>
    </location>
</feature>
<reference evidence="3 4" key="1">
    <citation type="submission" date="2019-04" db="EMBL/GenBank/DDBJ databases">
        <title>An improved genome assembly and genetic linkage map for asparagus bean, Vigna unguiculata ssp. sesquipedialis.</title>
        <authorList>
            <person name="Xia Q."/>
            <person name="Zhang R."/>
            <person name="Dong Y."/>
        </authorList>
    </citation>
    <scope>NUCLEOTIDE SEQUENCE [LARGE SCALE GENOMIC DNA]</scope>
    <source>
        <tissue evidence="3">Leaf</tissue>
    </source>
</reference>
<dbReference type="SUPFAM" id="SSF55136">
    <property type="entry name" value="Probable bacterial effector-binding domain"/>
    <property type="match status" value="1"/>
</dbReference>
<dbReference type="Pfam" id="PF04832">
    <property type="entry name" value="SOUL"/>
    <property type="match status" value="1"/>
</dbReference>
<gene>
    <name evidence="3" type="ORF">DEO72_LG4g948</name>
</gene>
<proteinExistence type="inferred from homology"/>
<dbReference type="PANTHER" id="PTHR11220">
    <property type="entry name" value="HEME-BINDING PROTEIN-RELATED"/>
    <property type="match status" value="1"/>
</dbReference>
<dbReference type="FunFam" id="3.20.80.10:FF:000002">
    <property type="entry name" value="Heme-binding protein 2"/>
    <property type="match status" value="1"/>
</dbReference>
<dbReference type="OrthoDB" id="6424451at2759"/>
<name>A0A4D6LP79_VIGUN</name>
<evidence type="ECO:0000256" key="1">
    <source>
        <dbReference type="ARBA" id="ARBA00009817"/>
    </source>
</evidence>
<evidence type="ECO:0000256" key="2">
    <source>
        <dbReference type="SAM" id="SignalP"/>
    </source>
</evidence>
<dbReference type="Gene3D" id="3.20.80.10">
    <property type="entry name" value="Regulatory factor, effector binding domain"/>
    <property type="match status" value="1"/>
</dbReference>
<feature type="signal peptide" evidence="2">
    <location>
        <begin position="1"/>
        <end position="24"/>
    </location>
</feature>
<sequence length="199" mass="22276">MTATTFQFLILTSFILAPLLSVEGKIPESCKKYECPTFNVTEMGKDYEIRSYDSPVWISTSPVQDTSLVAATRKEFSRLFSYVNGYNNEKKVIKMSAPVISEVSNGNSIVVSLYVPKANQKNPPSADGIKVQRWKASYVAVRQFGGFVTDSNFMTEVAALNGSLAGTKWASKTHNGFFVAQYNAPFEVFNRVNEIWFLY</sequence>
<dbReference type="EMBL" id="CP039348">
    <property type="protein sequence ID" value="QCD89996.1"/>
    <property type="molecule type" value="Genomic_DNA"/>
</dbReference>
<protein>
    <submittedName>
        <fullName evidence="3">Regulatory factor</fullName>
    </submittedName>
</protein>
<dbReference type="Gramene" id="Vigun02g033700.1.v1.2">
    <property type="protein sequence ID" value="Vigun02g033700.1.v1.2"/>
    <property type="gene ID" value="Vigun02g033700.v1.2"/>
</dbReference>
<comment type="similarity">
    <text evidence="1">Belongs to the HEBP family.</text>
</comment>
<dbReference type="Proteomes" id="UP000501690">
    <property type="component" value="Linkage Group LG4"/>
</dbReference>